<dbReference type="EMBL" id="CP126213">
    <property type="protein sequence ID" value="WIA15493.1"/>
    <property type="molecule type" value="Genomic_DNA"/>
</dbReference>
<dbReference type="Pfam" id="PF07699">
    <property type="entry name" value="Ephrin_rec_like"/>
    <property type="match status" value="2"/>
</dbReference>
<dbReference type="SMART" id="SM00208">
    <property type="entry name" value="TNFR"/>
    <property type="match status" value="3"/>
</dbReference>
<keyword evidence="4" id="KW-1185">Reference proteome</keyword>
<evidence type="ECO:0000313" key="3">
    <source>
        <dbReference type="EMBL" id="WIA15493.1"/>
    </source>
</evidence>
<evidence type="ECO:0000313" key="4">
    <source>
        <dbReference type="Proteomes" id="UP001244341"/>
    </source>
</evidence>
<evidence type="ECO:0000256" key="1">
    <source>
        <dbReference type="SAM" id="MobiDB-lite"/>
    </source>
</evidence>
<feature type="domain" description="TNFR-Cys" evidence="2">
    <location>
        <begin position="77"/>
        <end position="111"/>
    </location>
</feature>
<gene>
    <name evidence="3" type="ORF">OEZ85_002131</name>
</gene>
<proteinExistence type="predicted"/>
<organism evidence="3 4">
    <name type="scientific">Tetradesmus obliquus</name>
    <name type="common">Green alga</name>
    <name type="synonym">Acutodesmus obliquus</name>
    <dbReference type="NCBI Taxonomy" id="3088"/>
    <lineage>
        <taxon>Eukaryota</taxon>
        <taxon>Viridiplantae</taxon>
        <taxon>Chlorophyta</taxon>
        <taxon>core chlorophytes</taxon>
        <taxon>Chlorophyceae</taxon>
        <taxon>CS clade</taxon>
        <taxon>Sphaeropleales</taxon>
        <taxon>Scenedesmaceae</taxon>
        <taxon>Tetradesmus</taxon>
    </lineage>
</organism>
<dbReference type="Gene3D" id="2.10.50.10">
    <property type="entry name" value="Tumor Necrosis Factor Receptor, subunit A, domain 2"/>
    <property type="match status" value="3"/>
</dbReference>
<dbReference type="Proteomes" id="UP001244341">
    <property type="component" value="Chromosome 6b"/>
</dbReference>
<sequence length="614" mass="62381">MTCACSSGRFASDGACSICTKGMVCLGGSAPPSSCPTGLATVMTGARSFEQCLTTAGFGRLVNKTAAGQLLVQAQPCQAGSYNAGGNSSPCQRCGSGLTTAGEGAKSARDCVAPAGSYMGGGSGVQLLPGAENVSDCPVGSYKEGWNLNPCISCGEGLLTESTGAQQRELCRPTNAGWKPDGLCRALGGCPSLAAKAASLLGDQQGLPAAPAPPALRASPHRSLQQRALTTATSAALAMAALSYRLKKAWTTADTPTCECAAGRFWSPSAQDCLFCPKGLYCSGGDLPAGECPAGLATKLVGARTLDQCFTKPGYGRISYRGADERLAVAASVCPPGRYNQGGNSMGCKQCPPGLTTVQAASTAYSQCVAPPGYCMGNSAAKKCPRGTYTDSFNTLSFCIPCKAGLTTPDEASTSIGACKLATRGYHLTVTQSNRTAAQQTGNLDTSAGGNSSTNSSNGLQSLKDPFVASIAAALCPPNSYQDGETAQQQCTPCPHGLRTEQAGADGVALCLAPPGMQLLPGDGSISDCPVGSYKEGWNLNPCISCGDGLLTESDGAVSADACYVPPGFGIVRAEGSGIIAAVMCVQGMFGRSAPNYDTRSTRCMPCPRQHCHS</sequence>
<dbReference type="PANTHER" id="PTHR24046">
    <property type="entry name" value="SIGNAL PEPTIDE, CUB AND EGF-LIKE DOMAIN-CONTAINING"/>
    <property type="match status" value="1"/>
</dbReference>
<protein>
    <recommendedName>
        <fullName evidence="2">TNFR-Cys domain-containing protein</fullName>
    </recommendedName>
</protein>
<dbReference type="InterPro" id="IPR011641">
    <property type="entry name" value="Tyr-kin_ephrin_A/B_rcpt-like"/>
</dbReference>
<dbReference type="PANTHER" id="PTHR24046:SF5">
    <property type="entry name" value="EGF-LIKE DOMAIN-CONTAINING PROTEIN"/>
    <property type="match status" value="1"/>
</dbReference>
<dbReference type="InterPro" id="IPR001368">
    <property type="entry name" value="TNFR/NGFR_Cys_rich_reg"/>
</dbReference>
<feature type="domain" description="TNFR-Cys" evidence="2">
    <location>
        <begin position="476"/>
        <end position="511"/>
    </location>
</feature>
<feature type="region of interest" description="Disordered" evidence="1">
    <location>
        <begin position="437"/>
        <end position="459"/>
    </location>
</feature>
<dbReference type="SMART" id="SM01411">
    <property type="entry name" value="Ephrin_rec_like"/>
    <property type="match status" value="8"/>
</dbReference>
<dbReference type="InterPro" id="IPR009030">
    <property type="entry name" value="Growth_fac_rcpt_cys_sf"/>
</dbReference>
<accession>A0ABY8U213</accession>
<feature type="compositionally biased region" description="Low complexity" evidence="1">
    <location>
        <begin position="446"/>
        <end position="459"/>
    </location>
</feature>
<feature type="domain" description="TNFR-Cys" evidence="2">
    <location>
        <begin position="334"/>
        <end position="368"/>
    </location>
</feature>
<name>A0ABY8U213_TETOB</name>
<reference evidence="3 4" key="1">
    <citation type="submission" date="2023-05" db="EMBL/GenBank/DDBJ databases">
        <title>A 100% complete, gapless, phased diploid assembly of the Scenedesmus obliquus UTEX 3031 genome.</title>
        <authorList>
            <person name="Biondi T.C."/>
            <person name="Hanschen E.R."/>
            <person name="Kwon T."/>
            <person name="Eng W."/>
            <person name="Kruse C.P.S."/>
            <person name="Koehler S.I."/>
            <person name="Kunde Y."/>
            <person name="Gleasner C.D."/>
            <person name="You Mak K.T."/>
            <person name="Polle J."/>
            <person name="Hovde B.T."/>
            <person name="Starkenburg S.R."/>
        </authorList>
    </citation>
    <scope>NUCLEOTIDE SEQUENCE [LARGE SCALE GENOMIC DNA]</scope>
    <source>
        <strain evidence="3 4">DOE0152z</strain>
    </source>
</reference>
<dbReference type="InterPro" id="IPR052071">
    <property type="entry name" value="SCUB_EGF-like_domain"/>
</dbReference>
<evidence type="ECO:0000259" key="2">
    <source>
        <dbReference type="SMART" id="SM00208"/>
    </source>
</evidence>
<dbReference type="SUPFAM" id="SSF57184">
    <property type="entry name" value="Growth factor receptor domain"/>
    <property type="match status" value="2"/>
</dbReference>